<dbReference type="InterPro" id="IPR050984">
    <property type="entry name" value="Gfo/Idh/MocA_domain"/>
</dbReference>
<sequence>MSKGRTTGWAILGTGNIARAFARGIAESDTGRLVAVGTRDPGREGLAEHFPGARFAVYEAVLADPEIDAVYIALPHTGHAQWAILAAEAGKHVLVEKPMALTAFEADAMIHAARKAGTFLGEAFMYRLHPQTQRLIDLIAEGAIGEVRLIRSSFGFKLPGFMPEHRLYANDLAGGGILDVCGYPVSMVRLVAGAATGRPFLDPDRVAGVAHLGQSGVDEWASAVLHFPGGIIAEVSGSISVAQDNVLRIFGTEGRIEVQDFWFGSGKFGGTGEIAIIAPDGTRRIETVTEARTIYAFEVDAVGRAIAEGRQEFAAPGMDWADSLGTLRVLDTWRADIGLEYGIETAARRRTTLSGRPLGRNGTRIPRREIRGLARPASVLALGFEDFRTFSSGAILLDAYFEAGGNVFDTAWIYRAGQTETLLGQWLANRDVRDEALIIGKGAHSPLCRPEWIGRQLTESLERLGTDHVDLYFMHRDNPDVPVDEFVDAMDAEVKAGRIRGLFGGSNWSRERMAAAIDYAERSGKTAPGALSNNFSLARMENPIWAGCVSASEPQFRDWLVDRQMPNFAWSSQARGFFTERAAPGRLEDAELVHAWYSEANFARKGRAELLAAEKGCRPIHIALAYVLGQPFPSIPLIGPRRLGELEDSLTALKITLSPEEIAFLETGTPAQSAP</sequence>
<dbReference type="PANTHER" id="PTHR22604">
    <property type="entry name" value="OXIDOREDUCTASES"/>
    <property type="match status" value="1"/>
</dbReference>
<comment type="similarity">
    <text evidence="1">Belongs to the Gfo/Idh/MocA family.</text>
</comment>
<dbReference type="RefSeq" id="WP_127189005.1">
    <property type="nucleotide sequence ID" value="NZ_RZNJ01000004.1"/>
</dbReference>
<dbReference type="Proteomes" id="UP000281547">
    <property type="component" value="Unassembled WGS sequence"/>
</dbReference>
<keyword evidence="2" id="KW-0560">Oxidoreductase</keyword>
<dbReference type="EMBL" id="RZNJ01000004">
    <property type="protein sequence ID" value="RUT30224.1"/>
    <property type="molecule type" value="Genomic_DNA"/>
</dbReference>
<accession>A0A433X833</accession>
<organism evidence="6 7">
    <name type="scientific">Arsenicitalea aurantiaca</name>
    <dbReference type="NCBI Taxonomy" id="1783274"/>
    <lineage>
        <taxon>Bacteria</taxon>
        <taxon>Pseudomonadati</taxon>
        <taxon>Pseudomonadota</taxon>
        <taxon>Alphaproteobacteria</taxon>
        <taxon>Hyphomicrobiales</taxon>
        <taxon>Devosiaceae</taxon>
        <taxon>Arsenicitalea</taxon>
    </lineage>
</organism>
<evidence type="ECO:0000259" key="5">
    <source>
        <dbReference type="Pfam" id="PF22725"/>
    </source>
</evidence>
<dbReference type="GO" id="GO:0000166">
    <property type="term" value="F:nucleotide binding"/>
    <property type="evidence" value="ECO:0007669"/>
    <property type="project" value="InterPro"/>
</dbReference>
<dbReference type="SUPFAM" id="SSF51735">
    <property type="entry name" value="NAD(P)-binding Rossmann-fold domains"/>
    <property type="match status" value="1"/>
</dbReference>
<dbReference type="InterPro" id="IPR000683">
    <property type="entry name" value="Gfo/Idh/MocA-like_OxRdtase_N"/>
</dbReference>
<comment type="caution">
    <text evidence="6">The sequence shown here is derived from an EMBL/GenBank/DDBJ whole genome shotgun (WGS) entry which is preliminary data.</text>
</comment>
<dbReference type="SUPFAM" id="SSF55347">
    <property type="entry name" value="Glyceraldehyde-3-phosphate dehydrogenase-like, C-terminal domain"/>
    <property type="match status" value="1"/>
</dbReference>
<dbReference type="Gene3D" id="3.20.20.100">
    <property type="entry name" value="NADP-dependent oxidoreductase domain"/>
    <property type="match status" value="1"/>
</dbReference>
<keyword evidence="7" id="KW-1185">Reference proteome</keyword>
<evidence type="ECO:0000256" key="1">
    <source>
        <dbReference type="ARBA" id="ARBA00010928"/>
    </source>
</evidence>
<evidence type="ECO:0000259" key="4">
    <source>
        <dbReference type="Pfam" id="PF01408"/>
    </source>
</evidence>
<feature type="domain" description="Gfo/Idh/MocA-like oxidoreductase N-terminal" evidence="4">
    <location>
        <begin position="9"/>
        <end position="120"/>
    </location>
</feature>
<dbReference type="OrthoDB" id="9774191at2"/>
<dbReference type="InterPro" id="IPR055170">
    <property type="entry name" value="GFO_IDH_MocA-like_dom"/>
</dbReference>
<evidence type="ECO:0000259" key="3">
    <source>
        <dbReference type="Pfam" id="PF00248"/>
    </source>
</evidence>
<dbReference type="SUPFAM" id="SSF51430">
    <property type="entry name" value="NAD(P)-linked oxidoreductase"/>
    <property type="match status" value="1"/>
</dbReference>
<dbReference type="Pfam" id="PF22725">
    <property type="entry name" value="GFO_IDH_MocA_C3"/>
    <property type="match status" value="1"/>
</dbReference>
<proteinExistence type="inferred from homology"/>
<feature type="domain" description="GFO/IDH/MocA-like oxidoreductase" evidence="5">
    <location>
        <begin position="133"/>
        <end position="257"/>
    </location>
</feature>
<dbReference type="CDD" id="cd19082">
    <property type="entry name" value="AKR_AKR10A1_2"/>
    <property type="match status" value="1"/>
</dbReference>
<evidence type="ECO:0000256" key="2">
    <source>
        <dbReference type="ARBA" id="ARBA00023002"/>
    </source>
</evidence>
<evidence type="ECO:0000313" key="6">
    <source>
        <dbReference type="EMBL" id="RUT30224.1"/>
    </source>
</evidence>
<dbReference type="AlphaFoldDB" id="A0A433X833"/>
<dbReference type="Pfam" id="PF00248">
    <property type="entry name" value="Aldo_ket_red"/>
    <property type="match status" value="1"/>
</dbReference>
<dbReference type="InterPro" id="IPR036291">
    <property type="entry name" value="NAD(P)-bd_dom_sf"/>
</dbReference>
<protein>
    <submittedName>
        <fullName evidence="6">Oxidoreductase</fullName>
    </submittedName>
</protein>
<dbReference type="Gene3D" id="3.40.50.720">
    <property type="entry name" value="NAD(P)-binding Rossmann-like Domain"/>
    <property type="match status" value="1"/>
</dbReference>
<dbReference type="InterPro" id="IPR036812">
    <property type="entry name" value="NAD(P)_OxRdtase_dom_sf"/>
</dbReference>
<feature type="domain" description="NADP-dependent oxidoreductase" evidence="3">
    <location>
        <begin position="396"/>
        <end position="664"/>
    </location>
</feature>
<name>A0A433X833_9HYPH</name>
<dbReference type="PANTHER" id="PTHR22604:SF105">
    <property type="entry name" value="TRANS-1,2-DIHYDROBENZENE-1,2-DIOL DEHYDROGENASE"/>
    <property type="match status" value="1"/>
</dbReference>
<dbReference type="Pfam" id="PF01408">
    <property type="entry name" value="GFO_IDH_MocA"/>
    <property type="match status" value="1"/>
</dbReference>
<reference evidence="6 7" key="1">
    <citation type="journal article" date="2016" name="Int. J. Syst. Evol. Microbiol.">
        <title>Arsenicitalea aurantiaca gen. nov., sp. nov., a new member of the family Hyphomicrobiaceae, isolated from high-arsenic sediment.</title>
        <authorList>
            <person name="Mu Y."/>
            <person name="Zhou L."/>
            <person name="Zeng X.C."/>
            <person name="Liu L."/>
            <person name="Pan Y."/>
            <person name="Chen X."/>
            <person name="Wang J."/>
            <person name="Li S."/>
            <person name="Li W.J."/>
            <person name="Wang Y."/>
        </authorList>
    </citation>
    <scope>NUCLEOTIDE SEQUENCE [LARGE SCALE GENOMIC DNA]</scope>
    <source>
        <strain evidence="6 7">42-50</strain>
    </source>
</reference>
<evidence type="ECO:0000313" key="7">
    <source>
        <dbReference type="Proteomes" id="UP000281547"/>
    </source>
</evidence>
<gene>
    <name evidence="6" type="ORF">EMQ25_12985</name>
</gene>
<dbReference type="InterPro" id="IPR023210">
    <property type="entry name" value="NADP_OxRdtase_dom"/>
</dbReference>
<dbReference type="Gene3D" id="3.30.360.10">
    <property type="entry name" value="Dihydrodipicolinate Reductase, domain 2"/>
    <property type="match status" value="1"/>
</dbReference>
<dbReference type="GO" id="GO:0016491">
    <property type="term" value="F:oxidoreductase activity"/>
    <property type="evidence" value="ECO:0007669"/>
    <property type="project" value="UniProtKB-KW"/>
</dbReference>